<evidence type="ECO:0000313" key="7">
    <source>
        <dbReference type="Proteomes" id="UP000071859"/>
    </source>
</evidence>
<dbReference type="SUPFAM" id="SSF52172">
    <property type="entry name" value="CheY-like"/>
    <property type="match status" value="1"/>
</dbReference>
<evidence type="ECO:0000313" key="6">
    <source>
        <dbReference type="EMBL" id="SAL05786.1"/>
    </source>
</evidence>
<dbReference type="GO" id="GO:0000160">
    <property type="term" value="P:phosphorelay signal transduction system"/>
    <property type="evidence" value="ECO:0007669"/>
    <property type="project" value="InterPro"/>
</dbReference>
<evidence type="ECO:0000256" key="3">
    <source>
        <dbReference type="PROSITE-ProRule" id="PRU00169"/>
    </source>
</evidence>
<evidence type="ECO:0000256" key="2">
    <source>
        <dbReference type="ARBA" id="ARBA00023125"/>
    </source>
</evidence>
<dbReference type="Pfam" id="PF00072">
    <property type="entry name" value="Response_reg"/>
    <property type="match status" value="1"/>
</dbReference>
<feature type="domain" description="Response regulatory" evidence="5">
    <location>
        <begin position="2"/>
        <end position="119"/>
    </location>
</feature>
<dbReference type="PRINTS" id="PR00038">
    <property type="entry name" value="HTHLUXR"/>
</dbReference>
<name>A0A158EH95_9BURK</name>
<dbReference type="Pfam" id="PF00196">
    <property type="entry name" value="GerE"/>
    <property type="match status" value="1"/>
</dbReference>
<dbReference type="InterPro" id="IPR058245">
    <property type="entry name" value="NreC/VraR/RcsB-like_REC"/>
</dbReference>
<accession>A0A158EH95</accession>
<protein>
    <submittedName>
        <fullName evidence="6">Two component LuxR family transcriptional regulator</fullName>
    </submittedName>
</protein>
<dbReference type="PROSITE" id="PS50110">
    <property type="entry name" value="RESPONSE_REGULATORY"/>
    <property type="match status" value="1"/>
</dbReference>
<dbReference type="SUPFAM" id="SSF46894">
    <property type="entry name" value="C-terminal effector domain of the bipartite response regulators"/>
    <property type="match status" value="1"/>
</dbReference>
<feature type="modified residue" description="4-aspartylphosphate" evidence="3">
    <location>
        <position position="54"/>
    </location>
</feature>
<dbReference type="PROSITE" id="PS50043">
    <property type="entry name" value="HTH_LUXR_2"/>
    <property type="match status" value="1"/>
</dbReference>
<proteinExistence type="predicted"/>
<dbReference type="Gene3D" id="3.40.50.2300">
    <property type="match status" value="1"/>
</dbReference>
<dbReference type="SMART" id="SM00421">
    <property type="entry name" value="HTH_LUXR"/>
    <property type="match status" value="1"/>
</dbReference>
<keyword evidence="7" id="KW-1185">Reference proteome</keyword>
<dbReference type="SMART" id="SM00448">
    <property type="entry name" value="REC"/>
    <property type="match status" value="1"/>
</dbReference>
<evidence type="ECO:0000259" key="5">
    <source>
        <dbReference type="PROSITE" id="PS50110"/>
    </source>
</evidence>
<organism evidence="6 7">
    <name type="scientific">Caballeronia calidae</name>
    <dbReference type="NCBI Taxonomy" id="1777139"/>
    <lineage>
        <taxon>Bacteria</taxon>
        <taxon>Pseudomonadati</taxon>
        <taxon>Pseudomonadota</taxon>
        <taxon>Betaproteobacteria</taxon>
        <taxon>Burkholderiales</taxon>
        <taxon>Burkholderiaceae</taxon>
        <taxon>Caballeronia</taxon>
    </lineage>
</organism>
<comment type="caution">
    <text evidence="6">The sequence shown here is derived from an EMBL/GenBank/DDBJ whole genome shotgun (WGS) entry which is preliminary data.</text>
</comment>
<dbReference type="GO" id="GO:0006355">
    <property type="term" value="P:regulation of DNA-templated transcription"/>
    <property type="evidence" value="ECO:0007669"/>
    <property type="project" value="InterPro"/>
</dbReference>
<feature type="domain" description="HTH luxR-type" evidence="4">
    <location>
        <begin position="153"/>
        <end position="218"/>
    </location>
</feature>
<reference evidence="6" key="1">
    <citation type="submission" date="2016-01" db="EMBL/GenBank/DDBJ databases">
        <authorList>
            <person name="Peeters C."/>
        </authorList>
    </citation>
    <scope>NUCLEOTIDE SEQUENCE</scope>
    <source>
        <strain evidence="6">LMG 29321</strain>
    </source>
</reference>
<keyword evidence="2" id="KW-0238">DNA-binding</keyword>
<dbReference type="AlphaFoldDB" id="A0A158EH95"/>
<dbReference type="CDD" id="cd17535">
    <property type="entry name" value="REC_NarL-like"/>
    <property type="match status" value="1"/>
</dbReference>
<dbReference type="Proteomes" id="UP000071859">
    <property type="component" value="Unassembled WGS sequence"/>
</dbReference>
<evidence type="ECO:0000259" key="4">
    <source>
        <dbReference type="PROSITE" id="PS50043"/>
    </source>
</evidence>
<evidence type="ECO:0000256" key="1">
    <source>
        <dbReference type="ARBA" id="ARBA00022553"/>
    </source>
</evidence>
<dbReference type="EMBL" id="FCOX02000091">
    <property type="protein sequence ID" value="SAL05786.1"/>
    <property type="molecule type" value="Genomic_DNA"/>
</dbReference>
<gene>
    <name evidence="6" type="ORF">AWB78_07698</name>
</gene>
<dbReference type="InterPro" id="IPR016032">
    <property type="entry name" value="Sig_transdc_resp-reg_C-effctor"/>
</dbReference>
<dbReference type="InterPro" id="IPR011006">
    <property type="entry name" value="CheY-like_superfamily"/>
</dbReference>
<keyword evidence="1 3" id="KW-0597">Phosphoprotein</keyword>
<sequence>MKIMLVDDHALFREGLRLVLTQLEPDTEVVEAENCAQAFVAARQRNHLDLVLLDLSLPDVFGMDGLRRFRNEYPGLPVVVLSGRDDRATIVEALDVGAMGFIPKSSTSRVMMSALQLVLAKGVYIPPAALTSSSLPLAANESNGESELAPHTPRFPEKGLTERQMQVLELLVQGKPTKLICRELGLAEGTAKVHIASVFRALHVANRTQAVVAVSQLGITFGPSRGR</sequence>
<dbReference type="GO" id="GO:0003677">
    <property type="term" value="F:DNA binding"/>
    <property type="evidence" value="ECO:0007669"/>
    <property type="project" value="UniProtKB-KW"/>
</dbReference>
<dbReference type="OrthoDB" id="3374006at2"/>
<dbReference type="PANTHER" id="PTHR45566">
    <property type="entry name" value="HTH-TYPE TRANSCRIPTIONAL REGULATOR YHJB-RELATED"/>
    <property type="match status" value="1"/>
</dbReference>
<dbReference type="CDD" id="cd06170">
    <property type="entry name" value="LuxR_C_like"/>
    <property type="match status" value="1"/>
</dbReference>
<dbReference type="InterPro" id="IPR000792">
    <property type="entry name" value="Tscrpt_reg_LuxR_C"/>
</dbReference>
<dbReference type="InterPro" id="IPR001789">
    <property type="entry name" value="Sig_transdc_resp-reg_receiver"/>
</dbReference>
<dbReference type="PANTHER" id="PTHR45566:SF1">
    <property type="entry name" value="HTH-TYPE TRANSCRIPTIONAL REGULATOR YHJB-RELATED"/>
    <property type="match status" value="1"/>
</dbReference>
<dbReference type="InterPro" id="IPR051015">
    <property type="entry name" value="EvgA-like"/>
</dbReference>